<dbReference type="SUPFAM" id="SSF54427">
    <property type="entry name" value="NTF2-like"/>
    <property type="match status" value="1"/>
</dbReference>
<dbReference type="Gene3D" id="3.10.450.50">
    <property type="match status" value="1"/>
</dbReference>
<dbReference type="InterPro" id="IPR037401">
    <property type="entry name" value="SnoaL-like"/>
</dbReference>
<dbReference type="InterPro" id="IPR032710">
    <property type="entry name" value="NTF2-like_dom_sf"/>
</dbReference>
<dbReference type="EMBL" id="JBBKZS010000008">
    <property type="protein sequence ID" value="MEJ8856857.1"/>
    <property type="molecule type" value="Genomic_DNA"/>
</dbReference>
<evidence type="ECO:0000313" key="2">
    <source>
        <dbReference type="EMBL" id="MEJ8856857.1"/>
    </source>
</evidence>
<dbReference type="Proteomes" id="UP001367030">
    <property type="component" value="Unassembled WGS sequence"/>
</dbReference>
<sequence length="139" mass="15995">MTAEEERNVEILREGYRLWHESRAESSDYWMKLMADDVHWRSLGGGAAGSEFTRECSGKPLVQKYFEEMGSQWEMLGYDANEFIAQGDRVVMLGACRWRHRKTGKVVDSPKADVLRMRDGKLVDFMEFYDTAQAIAATT</sequence>
<dbReference type="PANTHER" id="PTHR41252:SF1">
    <property type="entry name" value="BLR2505 PROTEIN"/>
    <property type="match status" value="1"/>
</dbReference>
<proteinExistence type="predicted"/>
<keyword evidence="3" id="KW-1185">Reference proteome</keyword>
<comment type="caution">
    <text evidence="2">The sequence shown here is derived from an EMBL/GenBank/DDBJ whole genome shotgun (WGS) entry which is preliminary data.</text>
</comment>
<evidence type="ECO:0000259" key="1">
    <source>
        <dbReference type="Pfam" id="PF12680"/>
    </source>
</evidence>
<protein>
    <submittedName>
        <fullName evidence="2">Nuclear transport factor 2 family protein</fullName>
    </submittedName>
</protein>
<name>A0ABU8XAJ5_9BURK</name>
<dbReference type="RefSeq" id="WP_340336928.1">
    <property type="nucleotide sequence ID" value="NZ_JBBKZS010000008.1"/>
</dbReference>
<accession>A0ABU8XAJ5</accession>
<reference evidence="2 3" key="1">
    <citation type="submission" date="2024-03" db="EMBL/GenBank/DDBJ databases">
        <title>Novel species of the genus Variovorax.</title>
        <authorList>
            <person name="Liu Q."/>
            <person name="Xin Y.-H."/>
        </authorList>
    </citation>
    <scope>NUCLEOTIDE SEQUENCE [LARGE SCALE GENOMIC DNA]</scope>
    <source>
        <strain evidence="2 3">KACC 18901</strain>
    </source>
</reference>
<dbReference type="PANTHER" id="PTHR41252">
    <property type="entry name" value="BLR2505 PROTEIN"/>
    <property type="match status" value="1"/>
</dbReference>
<organism evidence="2 3">
    <name type="scientific">Variovorax robiniae</name>
    <dbReference type="NCBI Taxonomy" id="1836199"/>
    <lineage>
        <taxon>Bacteria</taxon>
        <taxon>Pseudomonadati</taxon>
        <taxon>Pseudomonadota</taxon>
        <taxon>Betaproteobacteria</taxon>
        <taxon>Burkholderiales</taxon>
        <taxon>Comamonadaceae</taxon>
        <taxon>Variovorax</taxon>
    </lineage>
</organism>
<feature type="domain" description="SnoaL-like" evidence="1">
    <location>
        <begin position="24"/>
        <end position="124"/>
    </location>
</feature>
<gene>
    <name evidence="2" type="ORF">WKW79_19940</name>
</gene>
<dbReference type="Pfam" id="PF12680">
    <property type="entry name" value="SnoaL_2"/>
    <property type="match status" value="1"/>
</dbReference>
<evidence type="ECO:0000313" key="3">
    <source>
        <dbReference type="Proteomes" id="UP001367030"/>
    </source>
</evidence>